<feature type="region of interest" description="Disordered" evidence="9">
    <location>
        <begin position="1"/>
        <end position="25"/>
    </location>
</feature>
<feature type="binding site" evidence="7">
    <location>
        <position position="282"/>
    </location>
    <ligand>
        <name>ATP</name>
        <dbReference type="ChEBI" id="CHEBI:30616"/>
    </ligand>
</feature>
<feature type="region of interest" description="Disordered" evidence="9">
    <location>
        <begin position="639"/>
        <end position="704"/>
    </location>
</feature>
<proteinExistence type="predicted"/>
<keyword evidence="5 7" id="KW-0067">ATP-binding</keyword>
<feature type="binding site" evidence="7">
    <location>
        <begin position="268"/>
        <end position="269"/>
    </location>
    <ligand>
        <name>ATP</name>
        <dbReference type="ChEBI" id="CHEBI:30616"/>
    </ligand>
</feature>
<feature type="region of interest" description="Disordered" evidence="9">
    <location>
        <begin position="580"/>
        <end position="602"/>
    </location>
</feature>
<keyword evidence="2" id="KW-0808">Transferase</keyword>
<dbReference type="Pfam" id="PF00069">
    <property type="entry name" value="Pkinase"/>
    <property type="match status" value="1"/>
</dbReference>
<dbReference type="Proteomes" id="UP000256970">
    <property type="component" value="Unassembled WGS sequence"/>
</dbReference>
<dbReference type="InterPro" id="IPR011009">
    <property type="entry name" value="Kinase-like_dom_sf"/>
</dbReference>
<feature type="compositionally biased region" description="Low complexity" evidence="9">
    <location>
        <begin position="642"/>
        <end position="675"/>
    </location>
</feature>
<dbReference type="STRING" id="3088.A0A383VSB2"/>
<feature type="binding site" evidence="7">
    <location>
        <begin position="217"/>
        <end position="219"/>
    </location>
    <ligand>
        <name>ATP</name>
        <dbReference type="ChEBI" id="CHEBI:30616"/>
    </ligand>
</feature>
<feature type="compositionally biased region" description="Low complexity" evidence="9">
    <location>
        <begin position="506"/>
        <end position="520"/>
    </location>
</feature>
<dbReference type="GO" id="GO:0005524">
    <property type="term" value="F:ATP binding"/>
    <property type="evidence" value="ECO:0007669"/>
    <property type="project" value="UniProtKB-KW"/>
</dbReference>
<evidence type="ECO:0000256" key="1">
    <source>
        <dbReference type="ARBA" id="ARBA00022527"/>
    </source>
</evidence>
<evidence type="ECO:0000256" key="7">
    <source>
        <dbReference type="PIRSR" id="PIRSR630616-2"/>
    </source>
</evidence>
<accession>A0A383VSB2</accession>
<gene>
    <name evidence="11" type="ORF">BQ4739_LOCUS8761</name>
</gene>
<evidence type="ECO:0000256" key="3">
    <source>
        <dbReference type="ARBA" id="ARBA00022741"/>
    </source>
</evidence>
<dbReference type="Gene3D" id="1.10.510.10">
    <property type="entry name" value="Transferase(Phosphotransferase) domain 1"/>
    <property type="match status" value="1"/>
</dbReference>
<dbReference type="SUPFAM" id="SSF56112">
    <property type="entry name" value="Protein kinase-like (PK-like)"/>
    <property type="match status" value="1"/>
</dbReference>
<dbReference type="PANTHER" id="PTHR24350">
    <property type="entry name" value="SERINE/THREONINE-PROTEIN KINASE IAL-RELATED"/>
    <property type="match status" value="1"/>
</dbReference>
<evidence type="ECO:0000256" key="9">
    <source>
        <dbReference type="SAM" id="MobiDB-lite"/>
    </source>
</evidence>
<dbReference type="InterPro" id="IPR008271">
    <property type="entry name" value="Ser/Thr_kinase_AS"/>
</dbReference>
<reference evidence="11 12" key="1">
    <citation type="submission" date="2016-10" db="EMBL/GenBank/DDBJ databases">
        <authorList>
            <person name="Cai Z."/>
        </authorList>
    </citation>
    <scope>NUCLEOTIDE SEQUENCE [LARGE SCALE GENOMIC DNA]</scope>
</reference>
<feature type="region of interest" description="Disordered" evidence="9">
    <location>
        <begin position="53"/>
        <end position="75"/>
    </location>
</feature>
<dbReference type="SMART" id="SM00220">
    <property type="entry name" value="S_TKc"/>
    <property type="match status" value="1"/>
</dbReference>
<evidence type="ECO:0000256" key="2">
    <source>
        <dbReference type="ARBA" id="ARBA00022679"/>
    </source>
</evidence>
<dbReference type="EMBL" id="FNXT01000857">
    <property type="protein sequence ID" value="SZX68408.1"/>
    <property type="molecule type" value="Genomic_DNA"/>
</dbReference>
<protein>
    <recommendedName>
        <fullName evidence="10">Protein kinase domain-containing protein</fullName>
    </recommendedName>
</protein>
<keyword evidence="4" id="KW-0418">Kinase</keyword>
<feature type="compositionally biased region" description="Low complexity" evidence="9">
    <location>
        <begin position="62"/>
        <end position="75"/>
    </location>
</feature>
<evidence type="ECO:0000313" key="11">
    <source>
        <dbReference type="EMBL" id="SZX68408.1"/>
    </source>
</evidence>
<feature type="region of interest" description="Disordered" evidence="9">
    <location>
        <begin position="506"/>
        <end position="526"/>
    </location>
</feature>
<feature type="active site" description="Proton acceptor" evidence="6">
    <location>
        <position position="264"/>
    </location>
</feature>
<name>A0A383VSB2_TETOB</name>
<dbReference type="GO" id="GO:0004674">
    <property type="term" value="F:protein serine/threonine kinase activity"/>
    <property type="evidence" value="ECO:0007669"/>
    <property type="project" value="UniProtKB-KW"/>
</dbReference>
<evidence type="ECO:0000259" key="10">
    <source>
        <dbReference type="PROSITE" id="PS50011"/>
    </source>
</evidence>
<dbReference type="InterPro" id="IPR000719">
    <property type="entry name" value="Prot_kinase_dom"/>
</dbReference>
<evidence type="ECO:0000256" key="5">
    <source>
        <dbReference type="ARBA" id="ARBA00022840"/>
    </source>
</evidence>
<feature type="domain" description="Protein kinase" evidence="10">
    <location>
        <begin position="140"/>
        <end position="405"/>
    </location>
</feature>
<dbReference type="FunFam" id="1.10.510.10:FF:000813">
    <property type="entry name" value="Aurora-like kinase"/>
    <property type="match status" value="1"/>
</dbReference>
<evidence type="ECO:0000256" key="6">
    <source>
        <dbReference type="PIRSR" id="PIRSR630616-1"/>
    </source>
</evidence>
<keyword evidence="12" id="KW-1185">Reference proteome</keyword>
<organism evidence="11 12">
    <name type="scientific">Tetradesmus obliquus</name>
    <name type="common">Green alga</name>
    <name type="synonym">Acutodesmus obliquus</name>
    <dbReference type="NCBI Taxonomy" id="3088"/>
    <lineage>
        <taxon>Eukaryota</taxon>
        <taxon>Viridiplantae</taxon>
        <taxon>Chlorophyta</taxon>
        <taxon>core chlorophytes</taxon>
        <taxon>Chlorophyceae</taxon>
        <taxon>CS clade</taxon>
        <taxon>Sphaeropleales</taxon>
        <taxon>Scenedesmaceae</taxon>
        <taxon>Tetradesmus</taxon>
    </lineage>
</organism>
<evidence type="ECO:0000256" key="8">
    <source>
        <dbReference type="PIRSR" id="PIRSR630616-3"/>
    </source>
</evidence>
<keyword evidence="1" id="KW-0723">Serine/threonine-protein kinase</keyword>
<dbReference type="PROSITE" id="PS50011">
    <property type="entry name" value="PROTEIN_KINASE_DOM"/>
    <property type="match status" value="1"/>
</dbReference>
<evidence type="ECO:0000256" key="4">
    <source>
        <dbReference type="ARBA" id="ARBA00022777"/>
    </source>
</evidence>
<keyword evidence="3 7" id="KW-0547">Nucleotide-binding</keyword>
<evidence type="ECO:0000313" key="12">
    <source>
        <dbReference type="Proteomes" id="UP000256970"/>
    </source>
</evidence>
<dbReference type="AlphaFoldDB" id="A0A383VSB2"/>
<feature type="region of interest" description="Disordered" evidence="9">
    <location>
        <begin position="424"/>
        <end position="447"/>
    </location>
</feature>
<feature type="compositionally biased region" description="Low complexity" evidence="9">
    <location>
        <begin position="688"/>
        <end position="704"/>
    </location>
</feature>
<dbReference type="InterPro" id="IPR030616">
    <property type="entry name" value="Aur-like"/>
</dbReference>
<feature type="binding site" evidence="7">
    <location>
        <position position="169"/>
    </location>
    <ligand>
        <name>ATP</name>
        <dbReference type="ChEBI" id="CHEBI:30616"/>
    </ligand>
</feature>
<dbReference type="PROSITE" id="PS00108">
    <property type="entry name" value="PROTEIN_KINASE_ST"/>
    <property type="match status" value="1"/>
</dbReference>
<feature type="cross-link" description="Glycyl lysine isopeptide (Lys-Gly) (interchain with G-Cter in SUMO2)" evidence="8">
    <location>
        <position position="266"/>
    </location>
</feature>
<sequence>MQAMQADAAIKPVQNVGSSSASAKPPSALNKILTAIAEGQDSPKEGLIRAFRKQGSEDDGNSTTSTLSPVTSSSYGSERSAGLTMDAGAVVAAAGAAAAPTSGLLINPSDPIQLNAYRMLTVSPTLPQSMQRSQWTSYDYHILEKLYTGYASKVYKAVCKRSNEVVVLKSYQLSAICELYQHQIFREVGLHASLAHEHVVQLSAAFQEGDFVVLVQEYAAGGNLFELLQKYGGRLNEHVTVQMVLEPFLRVLQYLHTRGIIHRDIKPENILFSSGMSLKLADFGLAIDLRRERAVTRAGTLDYMAPEVLNCPYKNKPEENKDKPHLHYSVTVDSWAVGVLAYELLVGCPPFYDSSRDRVEARIRSSTPTFPRTMSDNARSFITAALTKDPAKRPSVLQLLHHPWINTYRARRSMRQIPVNAAAAAAGAAQQPQSPHQQQQLRQIPASPASAAAAAAAAAMAAATSSGSYSPSSHSYANSAYAAKAKSALAAGNLAAAAKFAKAPGSPAAAASGANSPTAADYAPTTPLSPSTRMLLKGQLQGVSSYASSSINKEKVLKNAAAVAAAAAAGTTPAAAQASACSASSGSSNSSASGSRSARSYSSSQLQQLLQLQQQALQQQQQQKAQDMDVDRREQLPPQAPVTPQIQQQQQQQQGRADAASLGSSHPGSPSSFASKAVPASDSPVATPRCPSSSSSPRPDSAAASPFRLAAATNLRTPRDPIAALKGLPQGSAARLYGTGAESQLSSDENVRPLMQSAKSSPLMVSDVKELQLEGGFGAQLRAEDESAAVRQRKKWLLGSLKLFNQCTSPDTTEDDEL</sequence>